<dbReference type="Proteomes" id="UP000267524">
    <property type="component" value="Unassembled WGS sequence"/>
</dbReference>
<sequence length="294" mass="31229">MQCLKNNYEPIYLTINFFNQIMKKNILISLSTLVLASCSGDAINDEKGINTVESTTAMSKNATYTEKTVVGSFNDITVNTAIISNIVKSDTEKVVISAPQDIINYVVVKIVNGALNISIDKPSGIIIKDPVYATVYAKNITALTATSAAEITLKDSFESNKILFSINSAARIKGNNNLIKANELVLNLTSSSQFQCNIDTKVLNITSASSAKATVSGTADSSTIEATTSSIIDGTNLLSGKTNLKALTSSRISQGVKTQADAYATTASVIRILKKDPSLVVNKTTLLGGIITVE</sequence>
<proteinExistence type="predicted"/>
<dbReference type="Gene3D" id="2.160.20.120">
    <property type="match status" value="1"/>
</dbReference>
<dbReference type="EMBL" id="QWIV01000008">
    <property type="protein sequence ID" value="RMZ60407.1"/>
    <property type="molecule type" value="Genomic_DNA"/>
</dbReference>
<protein>
    <recommendedName>
        <fullName evidence="1">Putative auto-transporter adhesin head GIN domain-containing protein</fullName>
    </recommendedName>
</protein>
<organism evidence="2 3">
    <name type="scientific">Chryseobacterium nematophagum</name>
    <dbReference type="NCBI Taxonomy" id="2305228"/>
    <lineage>
        <taxon>Bacteria</taxon>
        <taxon>Pseudomonadati</taxon>
        <taxon>Bacteroidota</taxon>
        <taxon>Flavobacteriia</taxon>
        <taxon>Flavobacteriales</taxon>
        <taxon>Weeksellaceae</taxon>
        <taxon>Chryseobacterium group</taxon>
        <taxon>Chryseobacterium</taxon>
    </lineage>
</organism>
<comment type="caution">
    <text evidence="2">The sequence shown here is derived from an EMBL/GenBank/DDBJ whole genome shotgun (WGS) entry which is preliminary data.</text>
</comment>
<evidence type="ECO:0000313" key="3">
    <source>
        <dbReference type="Proteomes" id="UP000267524"/>
    </source>
</evidence>
<dbReference type="AlphaFoldDB" id="A0A3M7LCZ9"/>
<keyword evidence="3" id="KW-1185">Reference proteome</keyword>
<evidence type="ECO:0000313" key="2">
    <source>
        <dbReference type="EMBL" id="RMZ60407.1"/>
    </source>
</evidence>
<dbReference type="InterPro" id="IPR021255">
    <property type="entry name" value="DUF2807"/>
</dbReference>
<name>A0A3M7LCZ9_9FLAO</name>
<accession>A0A3M7LCZ9</accession>
<feature type="domain" description="Putative auto-transporter adhesin head GIN" evidence="1">
    <location>
        <begin position="73"/>
        <end position="272"/>
    </location>
</feature>
<evidence type="ECO:0000259" key="1">
    <source>
        <dbReference type="Pfam" id="PF10988"/>
    </source>
</evidence>
<reference evidence="2 3" key="1">
    <citation type="submission" date="2018-08" db="EMBL/GenBank/DDBJ databases">
        <title>Chryseobacterium nematophagum: a novel matrix digesting pathogen of nematodes.</title>
        <authorList>
            <person name="Page A."/>
            <person name="Roberts M."/>
            <person name="Felix M.-A."/>
            <person name="Weir W."/>
        </authorList>
    </citation>
    <scope>NUCLEOTIDE SEQUENCE [LARGE SCALE GENOMIC DNA]</scope>
    <source>
        <strain evidence="2 3">JUb275</strain>
    </source>
</reference>
<gene>
    <name evidence="2" type="ORF">D1632_05585</name>
</gene>
<dbReference type="Pfam" id="PF10988">
    <property type="entry name" value="DUF2807"/>
    <property type="match status" value="1"/>
</dbReference>